<comment type="caution">
    <text evidence="1">The sequence shown here is derived from an EMBL/GenBank/DDBJ whole genome shotgun (WGS) entry which is preliminary data.</text>
</comment>
<name>A0A811KCD6_9BILA</name>
<gene>
    <name evidence="1" type="ORF">BOKJ2_LOCUS4844</name>
</gene>
<reference evidence="1" key="1">
    <citation type="submission" date="2020-09" db="EMBL/GenBank/DDBJ databases">
        <authorList>
            <person name="Kikuchi T."/>
        </authorList>
    </citation>
    <scope>NUCLEOTIDE SEQUENCE</scope>
    <source>
        <strain evidence="1">SH1</strain>
    </source>
</reference>
<organism evidence="1 2">
    <name type="scientific">Bursaphelenchus okinawaensis</name>
    <dbReference type="NCBI Taxonomy" id="465554"/>
    <lineage>
        <taxon>Eukaryota</taxon>
        <taxon>Metazoa</taxon>
        <taxon>Ecdysozoa</taxon>
        <taxon>Nematoda</taxon>
        <taxon>Chromadorea</taxon>
        <taxon>Rhabditida</taxon>
        <taxon>Tylenchina</taxon>
        <taxon>Tylenchomorpha</taxon>
        <taxon>Aphelenchoidea</taxon>
        <taxon>Aphelenchoididae</taxon>
        <taxon>Bursaphelenchus</taxon>
    </lineage>
</organism>
<dbReference type="EMBL" id="CAJFCW020000002">
    <property type="protein sequence ID" value="CAG9098808.1"/>
    <property type="molecule type" value="Genomic_DNA"/>
</dbReference>
<dbReference type="Proteomes" id="UP000783686">
    <property type="component" value="Unassembled WGS sequence"/>
</dbReference>
<keyword evidence="2" id="KW-1185">Reference proteome</keyword>
<dbReference type="AlphaFoldDB" id="A0A811KCD6"/>
<sequence length="308" mass="35217">MGPKLYGDALDQFVTHYIDHAVEDSENINDSLSKLLIVSRKLIVKTIKNIEKVRNATTTVSNTKIAIDFPNLTRWNVPRFVQQAYSHLLTWSAVKMLDLNSDIVRSLREITKEIRDLTIAVKPQDVNITVVPLIKDNIKTMKRIEAPFTIGSFIKDIDLDLDELVVTKPPDLSLVDGVLEVDEEMEALFDERFNIDYLFIKSKKISYKGHAICKLIQASVPFIYNSNNKPNVRHLSVDVETDMDYNMAYILTVRLESVMVLDICTYYTNDTHSFDITKSLLENQRPGMVVNRVYRGSVENVSFLIPSL</sequence>
<evidence type="ECO:0000313" key="1">
    <source>
        <dbReference type="EMBL" id="CAD5213043.1"/>
    </source>
</evidence>
<dbReference type="EMBL" id="CAJFDH010000002">
    <property type="protein sequence ID" value="CAD5213043.1"/>
    <property type="molecule type" value="Genomic_DNA"/>
</dbReference>
<dbReference type="Proteomes" id="UP000614601">
    <property type="component" value="Unassembled WGS sequence"/>
</dbReference>
<protein>
    <submittedName>
        <fullName evidence="1">Uncharacterized protein</fullName>
    </submittedName>
</protein>
<evidence type="ECO:0000313" key="2">
    <source>
        <dbReference type="Proteomes" id="UP000614601"/>
    </source>
</evidence>
<proteinExistence type="predicted"/>
<accession>A0A811KCD6</accession>